<dbReference type="Proteomes" id="UP001562065">
    <property type="component" value="Unassembled WGS sequence"/>
</dbReference>
<dbReference type="InterPro" id="IPR002372">
    <property type="entry name" value="PQQ_rpt_dom"/>
</dbReference>
<keyword evidence="4" id="KW-0449">Lipoprotein</keyword>
<dbReference type="InterPro" id="IPR015943">
    <property type="entry name" value="WD40/YVTN_repeat-like_dom_sf"/>
</dbReference>
<comment type="function">
    <text evidence="4">Part of the outer membrane protein assembly complex, which is involved in assembly and insertion of beta-barrel proteins into the outer membrane.</text>
</comment>
<comment type="caution">
    <text evidence="7">The sequence shown here is derived from an EMBL/GenBank/DDBJ whole genome shotgun (WGS) entry which is preliminary data.</text>
</comment>
<evidence type="ECO:0000256" key="3">
    <source>
        <dbReference type="ARBA" id="ARBA00023237"/>
    </source>
</evidence>
<evidence type="ECO:0000256" key="1">
    <source>
        <dbReference type="ARBA" id="ARBA00022729"/>
    </source>
</evidence>
<dbReference type="PROSITE" id="PS51257">
    <property type="entry name" value="PROKAR_LIPOPROTEIN"/>
    <property type="match status" value="1"/>
</dbReference>
<evidence type="ECO:0000313" key="8">
    <source>
        <dbReference type="Proteomes" id="UP001562065"/>
    </source>
</evidence>
<dbReference type="SMART" id="SM00564">
    <property type="entry name" value="PQQ"/>
    <property type="match status" value="6"/>
</dbReference>
<proteinExistence type="inferred from homology"/>
<gene>
    <name evidence="4 7" type="primary">bamB</name>
    <name evidence="7" type="ORF">AB5I84_11520</name>
</gene>
<dbReference type="NCBIfam" id="TIGR03300">
    <property type="entry name" value="assembly_YfgL"/>
    <property type="match status" value="1"/>
</dbReference>
<dbReference type="PANTHER" id="PTHR34512:SF30">
    <property type="entry name" value="OUTER MEMBRANE PROTEIN ASSEMBLY FACTOR BAMB"/>
    <property type="match status" value="1"/>
</dbReference>
<keyword evidence="2 4" id="KW-0472">Membrane</keyword>
<organism evidence="7 8">
    <name type="scientific">Isoalcanivorax beigongshangi</name>
    <dbReference type="NCBI Taxonomy" id="3238810"/>
    <lineage>
        <taxon>Bacteria</taxon>
        <taxon>Pseudomonadati</taxon>
        <taxon>Pseudomonadota</taxon>
        <taxon>Gammaproteobacteria</taxon>
        <taxon>Oceanospirillales</taxon>
        <taxon>Alcanivoracaceae</taxon>
        <taxon>Isoalcanivorax</taxon>
    </lineage>
</organism>
<keyword evidence="1 4" id="KW-0732">Signal</keyword>
<comment type="subunit">
    <text evidence="4">Part of the Bam complex.</text>
</comment>
<keyword evidence="8" id="KW-1185">Reference proteome</keyword>
<comment type="similarity">
    <text evidence="4">Belongs to the BamB family.</text>
</comment>
<reference evidence="7 8" key="1">
    <citation type="submission" date="2024-07" db="EMBL/GenBank/DDBJ databases">
        <authorList>
            <person name="Ren Q."/>
        </authorList>
    </citation>
    <scope>NUCLEOTIDE SEQUENCE [LARGE SCALE GENOMIC DNA]</scope>
    <source>
        <strain evidence="7 8">REN37</strain>
    </source>
</reference>
<dbReference type="InterPro" id="IPR017687">
    <property type="entry name" value="BamB"/>
</dbReference>
<dbReference type="PANTHER" id="PTHR34512">
    <property type="entry name" value="CELL SURFACE PROTEIN"/>
    <property type="match status" value="1"/>
</dbReference>
<keyword evidence="3 4" id="KW-0998">Cell outer membrane</keyword>
<feature type="chain" id="PRO_5045258265" description="Outer membrane protein assembly factor BamB" evidence="5">
    <location>
        <begin position="30"/>
        <end position="385"/>
    </location>
</feature>
<dbReference type="Pfam" id="PF13360">
    <property type="entry name" value="PQQ_2"/>
    <property type="match status" value="1"/>
</dbReference>
<name>A0ABV4AIZ5_9GAMM</name>
<evidence type="ECO:0000256" key="4">
    <source>
        <dbReference type="HAMAP-Rule" id="MF_00923"/>
    </source>
</evidence>
<dbReference type="RefSeq" id="WP_369456006.1">
    <property type="nucleotide sequence ID" value="NZ_JBGCUO010000001.1"/>
</dbReference>
<sequence>MIKQRRLLGPLAALAALLWLAGCSSNPNAIEPNPLPEFSSEYRAKTLWSRQVGDGVKKQALRLTPAETHRGIYAADYQGVIAGFAHERGKRLWRVKTGERISGGLYAGYGLVMYGTREGDAVARSEDDGSEVWRVALGSEVLAPPAVNASIAVFQSIDGRVFALDTLSGEQRWSFDNPVPILILRGAATPLIANDRVYVAFANGKVAALDADTGAPLWERRAAEPTGRSELERLVDISNNMIVEGGGVFVGSFQGSVSVLDEESGRPYWTKEMSTTTQMASGRGVLFLADHTGHVWAIDQRSGDTLWKQDALYGRGLTGVALQHGQLVTGDAEGYLHWMDAETGRITARARLHRKGFAAAPLVRDNVLYVLGQRGKLAAYTLEPR</sequence>
<dbReference type="InterPro" id="IPR018391">
    <property type="entry name" value="PQQ_b-propeller_rpt"/>
</dbReference>
<dbReference type="HAMAP" id="MF_00923">
    <property type="entry name" value="OM_assembly_BamB"/>
    <property type="match status" value="1"/>
</dbReference>
<dbReference type="SUPFAM" id="SSF50998">
    <property type="entry name" value="Quinoprotein alcohol dehydrogenase-like"/>
    <property type="match status" value="1"/>
</dbReference>
<evidence type="ECO:0000313" key="7">
    <source>
        <dbReference type="EMBL" id="MEY1662780.1"/>
    </source>
</evidence>
<dbReference type="EMBL" id="JBGCUO010000001">
    <property type="protein sequence ID" value="MEY1662780.1"/>
    <property type="molecule type" value="Genomic_DNA"/>
</dbReference>
<evidence type="ECO:0000256" key="5">
    <source>
        <dbReference type="SAM" id="SignalP"/>
    </source>
</evidence>
<evidence type="ECO:0000256" key="2">
    <source>
        <dbReference type="ARBA" id="ARBA00023136"/>
    </source>
</evidence>
<feature type="signal peptide" evidence="5">
    <location>
        <begin position="1"/>
        <end position="29"/>
    </location>
</feature>
<evidence type="ECO:0000259" key="6">
    <source>
        <dbReference type="Pfam" id="PF13360"/>
    </source>
</evidence>
<protein>
    <recommendedName>
        <fullName evidence="4">Outer membrane protein assembly factor BamB</fullName>
    </recommendedName>
</protein>
<keyword evidence="4" id="KW-0564">Palmitate</keyword>
<dbReference type="InterPro" id="IPR011047">
    <property type="entry name" value="Quinoprotein_ADH-like_sf"/>
</dbReference>
<accession>A0ABV4AIZ5</accession>
<dbReference type="Gene3D" id="2.130.10.10">
    <property type="entry name" value="YVTN repeat-like/Quinoprotein amine dehydrogenase"/>
    <property type="match status" value="1"/>
</dbReference>
<feature type="domain" description="Pyrrolo-quinoline quinone repeat" evidence="6">
    <location>
        <begin position="79"/>
        <end position="309"/>
    </location>
</feature>
<comment type="subcellular location">
    <subcellularLocation>
        <location evidence="4">Cell outer membrane</location>
        <topology evidence="4">Lipid-anchor</topology>
    </subcellularLocation>
</comment>